<evidence type="ECO:0000256" key="3">
    <source>
        <dbReference type="ARBA" id="ARBA00015522"/>
    </source>
</evidence>
<sequence>MVRSRARPKKRSGVKVKVKAKAPSKAQPSFFASSSLSYDRTKSQFSNYQTMGLAADSNQIGAARATIRGFKPRVKVPVCESAAAEQVHPLELETGEALKTYRWVPQGERDVLHKLIAAHGDDYAAMSRDMRLNQYQHTAPHLRRRIAKMRTEDQKDTEAAAAAAASKLPAPSPRLRKKITKNPNGAFKRRSTHFT</sequence>
<protein>
    <recommendedName>
        <fullName evidence="3">Nucleolar protein 16</fullName>
    </recommendedName>
</protein>
<evidence type="ECO:0000256" key="2">
    <source>
        <dbReference type="ARBA" id="ARBA00008479"/>
    </source>
</evidence>
<reference evidence="6" key="1">
    <citation type="submission" date="2021-01" db="EMBL/GenBank/DDBJ databases">
        <authorList>
            <person name="Corre E."/>
            <person name="Pelletier E."/>
            <person name="Niang G."/>
            <person name="Scheremetjew M."/>
            <person name="Finn R."/>
            <person name="Kale V."/>
            <person name="Holt S."/>
            <person name="Cochrane G."/>
            <person name="Meng A."/>
            <person name="Brown T."/>
            <person name="Cohen L."/>
        </authorList>
    </citation>
    <scope>NUCLEOTIDE SEQUENCE</scope>
    <source>
        <strain evidence="6">RCC1130</strain>
    </source>
</reference>
<organism evidence="6">
    <name type="scientific">Calcidiscus leptoporus</name>
    <dbReference type="NCBI Taxonomy" id="127549"/>
    <lineage>
        <taxon>Eukaryota</taxon>
        <taxon>Haptista</taxon>
        <taxon>Haptophyta</taxon>
        <taxon>Prymnesiophyceae</taxon>
        <taxon>Coccolithales</taxon>
        <taxon>Calcidiscaceae</taxon>
        <taxon>Calcidiscus</taxon>
    </lineage>
</organism>
<feature type="region of interest" description="Disordered" evidence="5">
    <location>
        <begin position="1"/>
        <end position="21"/>
    </location>
</feature>
<comment type="subcellular location">
    <subcellularLocation>
        <location evidence="1">Nucleus</location>
        <location evidence="1">Nucleolus</location>
    </subcellularLocation>
</comment>
<dbReference type="PANTHER" id="PTHR13243:SF1">
    <property type="entry name" value="NUCLEOLAR PROTEIN 16"/>
    <property type="match status" value="1"/>
</dbReference>
<dbReference type="EMBL" id="HBER01002758">
    <property type="protein sequence ID" value="CAD8525323.1"/>
    <property type="molecule type" value="Transcribed_RNA"/>
</dbReference>
<evidence type="ECO:0000256" key="4">
    <source>
        <dbReference type="ARBA" id="ARBA00023242"/>
    </source>
</evidence>
<name>A0A7S0ILE1_9EUKA</name>
<dbReference type="PANTHER" id="PTHR13243">
    <property type="entry name" value="HSPC111 PROTEIN-RELATED"/>
    <property type="match status" value="1"/>
</dbReference>
<evidence type="ECO:0000256" key="1">
    <source>
        <dbReference type="ARBA" id="ARBA00004604"/>
    </source>
</evidence>
<comment type="similarity">
    <text evidence="2">Belongs to the NOP16 family.</text>
</comment>
<feature type="region of interest" description="Disordered" evidence="5">
    <location>
        <begin position="152"/>
        <end position="195"/>
    </location>
</feature>
<dbReference type="GO" id="GO:0005730">
    <property type="term" value="C:nucleolus"/>
    <property type="evidence" value="ECO:0007669"/>
    <property type="project" value="UniProtKB-SubCell"/>
</dbReference>
<dbReference type="InterPro" id="IPR019002">
    <property type="entry name" value="Ribosome_biogenesis_Nop16"/>
</dbReference>
<evidence type="ECO:0000313" key="6">
    <source>
        <dbReference type="EMBL" id="CAD8525323.1"/>
    </source>
</evidence>
<dbReference type="GO" id="GO:0042273">
    <property type="term" value="P:ribosomal large subunit biogenesis"/>
    <property type="evidence" value="ECO:0007669"/>
    <property type="project" value="TreeGrafter"/>
</dbReference>
<gene>
    <name evidence="6" type="ORF">CLEP1334_LOCUS1446</name>
</gene>
<dbReference type="Pfam" id="PF09420">
    <property type="entry name" value="Nop16"/>
    <property type="match status" value="1"/>
</dbReference>
<proteinExistence type="inferred from homology"/>
<accession>A0A7S0ILE1</accession>
<dbReference type="AlphaFoldDB" id="A0A7S0ILE1"/>
<keyword evidence="4" id="KW-0539">Nucleus</keyword>
<evidence type="ECO:0000256" key="5">
    <source>
        <dbReference type="SAM" id="MobiDB-lite"/>
    </source>
</evidence>